<dbReference type="GO" id="GO:0009086">
    <property type="term" value="P:methionine biosynthetic process"/>
    <property type="evidence" value="ECO:0007669"/>
    <property type="project" value="InterPro"/>
</dbReference>
<reference evidence="3 4" key="1">
    <citation type="submission" date="2019-10" db="EMBL/GenBank/DDBJ databases">
        <title>Nonomuraea sp. nov., isolated from Phyllanthus amarus.</title>
        <authorList>
            <person name="Klykleung N."/>
            <person name="Tanasupawat S."/>
        </authorList>
    </citation>
    <scope>NUCLEOTIDE SEQUENCE [LARGE SCALE GENOMIC DNA]</scope>
    <source>
        <strain evidence="3 4">PA1-10</strain>
    </source>
</reference>
<evidence type="ECO:0000313" key="3">
    <source>
        <dbReference type="EMBL" id="KAB8191825.1"/>
    </source>
</evidence>
<dbReference type="GO" id="GO:0003871">
    <property type="term" value="F:5-methyltetrahydropteroyltriglutamate-homocysteine S-methyltransferase activity"/>
    <property type="evidence" value="ECO:0007669"/>
    <property type="project" value="InterPro"/>
</dbReference>
<evidence type="ECO:0000256" key="1">
    <source>
        <dbReference type="SAM" id="MobiDB-lite"/>
    </source>
</evidence>
<protein>
    <recommendedName>
        <fullName evidence="2">Cobalamin-independent methionine synthase MetE C-terminal/archaeal domain-containing protein</fullName>
    </recommendedName>
</protein>
<dbReference type="GO" id="GO:0008270">
    <property type="term" value="F:zinc ion binding"/>
    <property type="evidence" value="ECO:0007669"/>
    <property type="project" value="InterPro"/>
</dbReference>
<keyword evidence="4" id="KW-1185">Reference proteome</keyword>
<dbReference type="Proteomes" id="UP000312512">
    <property type="component" value="Unassembled WGS sequence"/>
</dbReference>
<feature type="domain" description="Cobalamin-independent methionine synthase MetE C-terminal/archaeal" evidence="2">
    <location>
        <begin position="2"/>
        <end position="51"/>
    </location>
</feature>
<evidence type="ECO:0000259" key="2">
    <source>
        <dbReference type="Pfam" id="PF01717"/>
    </source>
</evidence>
<proteinExistence type="predicted"/>
<comment type="caution">
    <text evidence="3">The sequence shown here is derived from an EMBL/GenBank/DDBJ whole genome shotgun (WGS) entry which is preliminary data.</text>
</comment>
<dbReference type="InterPro" id="IPR002629">
    <property type="entry name" value="Met_Synth_C/arc"/>
</dbReference>
<dbReference type="AlphaFoldDB" id="A0A5C4W6M3"/>
<feature type="region of interest" description="Disordered" evidence="1">
    <location>
        <begin position="49"/>
        <end position="73"/>
    </location>
</feature>
<dbReference type="InterPro" id="IPR038071">
    <property type="entry name" value="UROD/MetE-like_sf"/>
</dbReference>
<name>A0A5C4W6M3_9ACTN</name>
<sequence length="73" mass="7935">MSWAAGVFRPDTSGVADITQINTHVCRSWSQDVLAIGALDADVTSVEAARPRLGPLSHAPVDRQERPRKSRLP</sequence>
<dbReference type="EMBL" id="VDLX02000011">
    <property type="protein sequence ID" value="KAB8191825.1"/>
    <property type="molecule type" value="Genomic_DNA"/>
</dbReference>
<accession>A0A5C4W6M3</accession>
<gene>
    <name evidence="3" type="ORF">FH608_028110</name>
</gene>
<evidence type="ECO:0000313" key="4">
    <source>
        <dbReference type="Proteomes" id="UP000312512"/>
    </source>
</evidence>
<organism evidence="3 4">
    <name type="scientific">Nonomuraea phyllanthi</name>
    <dbReference type="NCBI Taxonomy" id="2219224"/>
    <lineage>
        <taxon>Bacteria</taxon>
        <taxon>Bacillati</taxon>
        <taxon>Actinomycetota</taxon>
        <taxon>Actinomycetes</taxon>
        <taxon>Streptosporangiales</taxon>
        <taxon>Streptosporangiaceae</taxon>
        <taxon>Nonomuraea</taxon>
    </lineage>
</organism>
<dbReference type="Gene3D" id="3.20.20.210">
    <property type="match status" value="1"/>
</dbReference>
<dbReference type="Pfam" id="PF01717">
    <property type="entry name" value="Meth_synt_2"/>
    <property type="match status" value="1"/>
</dbReference>